<dbReference type="GO" id="GO:0009380">
    <property type="term" value="C:excinuclease repair complex"/>
    <property type="evidence" value="ECO:0007669"/>
    <property type="project" value="InterPro"/>
</dbReference>
<dbReference type="GO" id="GO:0006289">
    <property type="term" value="P:nucleotide-excision repair"/>
    <property type="evidence" value="ECO:0007669"/>
    <property type="project" value="InterPro"/>
</dbReference>
<dbReference type="GO" id="GO:0005524">
    <property type="term" value="F:ATP binding"/>
    <property type="evidence" value="ECO:0007669"/>
    <property type="project" value="UniProtKB-KW"/>
</dbReference>
<dbReference type="GO" id="GO:0016887">
    <property type="term" value="F:ATP hydrolysis activity"/>
    <property type="evidence" value="ECO:0007669"/>
    <property type="project" value="InterPro"/>
</dbReference>
<dbReference type="SUPFAM" id="SSF52540">
    <property type="entry name" value="P-loop containing nucleoside triphosphate hydrolases"/>
    <property type="match status" value="1"/>
</dbReference>
<dbReference type="PANTHER" id="PTHR24029:SF0">
    <property type="entry name" value="UVRABC SYSTEM PROTEIN B"/>
    <property type="match status" value="1"/>
</dbReference>
<dbReference type="InterPro" id="IPR027417">
    <property type="entry name" value="P-loop_NTPase"/>
</dbReference>
<evidence type="ECO:0000256" key="3">
    <source>
        <dbReference type="ARBA" id="ARBA00022840"/>
    </source>
</evidence>
<dbReference type="InterPro" id="IPR014001">
    <property type="entry name" value="Helicase_ATP-bd"/>
</dbReference>
<dbReference type="SMART" id="SM00487">
    <property type="entry name" value="DEXDc"/>
    <property type="match status" value="1"/>
</dbReference>
<evidence type="ECO:0000313" key="5">
    <source>
        <dbReference type="EMBL" id="EKD25283.1"/>
    </source>
</evidence>
<protein>
    <recommendedName>
        <fullName evidence="4">Helicase ATP-binding domain-containing protein</fullName>
    </recommendedName>
</protein>
<dbReference type="InterPro" id="IPR041471">
    <property type="entry name" value="UvrB_inter"/>
</dbReference>
<keyword evidence="3" id="KW-0067">ATP-binding</keyword>
<evidence type="ECO:0000256" key="2">
    <source>
        <dbReference type="ARBA" id="ARBA00022741"/>
    </source>
</evidence>
<dbReference type="PROSITE" id="PS51192">
    <property type="entry name" value="HELICASE_ATP_BIND_1"/>
    <property type="match status" value="1"/>
</dbReference>
<dbReference type="EMBL" id="AMFJ01036096">
    <property type="protein sequence ID" value="EKD25283.1"/>
    <property type="molecule type" value="Genomic_DNA"/>
</dbReference>
<dbReference type="PANTHER" id="PTHR24029">
    <property type="entry name" value="UVRABC SYSTEM PROTEIN B"/>
    <property type="match status" value="1"/>
</dbReference>
<comment type="caution">
    <text evidence="5">The sequence shown here is derived from an EMBL/GenBank/DDBJ whole genome shotgun (WGS) entry which is preliminary data.</text>
</comment>
<dbReference type="InterPro" id="IPR006935">
    <property type="entry name" value="Helicase/UvrB_N"/>
</dbReference>
<dbReference type="Pfam" id="PF04851">
    <property type="entry name" value="ResIII"/>
    <property type="match status" value="1"/>
</dbReference>
<gene>
    <name evidence="5" type="ORF">ACD_80C00089G0006</name>
</gene>
<dbReference type="AlphaFoldDB" id="K1XY53"/>
<evidence type="ECO:0000259" key="4">
    <source>
        <dbReference type="PROSITE" id="PS51192"/>
    </source>
</evidence>
<dbReference type="GO" id="GO:0003677">
    <property type="term" value="F:DNA binding"/>
    <property type="evidence" value="ECO:0007669"/>
    <property type="project" value="InterPro"/>
</dbReference>
<reference evidence="5" key="1">
    <citation type="journal article" date="2012" name="Science">
        <title>Fermentation, hydrogen, and sulfur metabolism in multiple uncultivated bacterial phyla.</title>
        <authorList>
            <person name="Wrighton K.C."/>
            <person name="Thomas B.C."/>
            <person name="Sharon I."/>
            <person name="Miller C.S."/>
            <person name="Castelle C.J."/>
            <person name="VerBerkmoes N.C."/>
            <person name="Wilkins M.J."/>
            <person name="Hettich R.L."/>
            <person name="Lipton M.S."/>
            <person name="Williams K.H."/>
            <person name="Long P.E."/>
            <person name="Banfield J.F."/>
        </authorList>
    </citation>
    <scope>NUCLEOTIDE SEQUENCE [LARGE SCALE GENOMIC DNA]</scope>
</reference>
<sequence>MSFQLKSSYQPAGDQIKAIEEIKALFENGKNKVTLLWATGTGKTFTMANMIQHIQKPTLIISHNKTLAAQLATEFKYFFPNNAVHYFVSYFDYYQPESYLPAQGVYIEKEATINQEIEMYRLATMASLLSRNDVIVVASASSLYGLWQKRLFKENCLQFEIGKQYNFKDLKKQLLHMQYKPILSKIEHGMFEFKGDILDIFASTEKFVYRLHFNEEVLEMIELKDSLTFEHKENKTKVILWPATQFLQDVTDLDTILEQMDAEKELRVKEFEKQWMLVEAERIKKRVEYDIRMIRETWFVNGIENYSLYFDNRLPGEPPNTIFDYFPDDFLLIIDESHMTLPQLRAMPGGDRSRKANLIKYGFRLPSAVDHRPLRFEELEGILGWKDLKDIVLDQAFDISANVSNTHVEIFNRYQKTKTARGENQLMTLVKKHKKDTKSIFLSATPSEYELKLSDKIVEQIIRPTGLLDPITYVYPKSGNYDSLILSIETLMKKKPHLKEFMDGYSLKDGIEEVFAGGDEA</sequence>
<dbReference type="Gene3D" id="3.40.50.300">
    <property type="entry name" value="P-loop containing nucleotide triphosphate hydrolases"/>
    <property type="match status" value="2"/>
</dbReference>
<evidence type="ECO:0000256" key="1">
    <source>
        <dbReference type="ARBA" id="ARBA00022490"/>
    </source>
</evidence>
<proteinExistence type="predicted"/>
<keyword evidence="1" id="KW-0963">Cytoplasm</keyword>
<organism evidence="5">
    <name type="scientific">uncultured bacterium</name>
    <name type="common">gcode 4</name>
    <dbReference type="NCBI Taxonomy" id="1234023"/>
    <lineage>
        <taxon>Bacteria</taxon>
        <taxon>environmental samples</taxon>
    </lineage>
</organism>
<name>K1XY53_9BACT</name>
<keyword evidence="2" id="KW-0547">Nucleotide-binding</keyword>
<dbReference type="InterPro" id="IPR004807">
    <property type="entry name" value="UvrB"/>
</dbReference>
<accession>K1XY53</accession>
<feature type="domain" description="Helicase ATP-binding" evidence="4">
    <location>
        <begin position="24"/>
        <end position="145"/>
    </location>
</feature>
<dbReference type="Pfam" id="PF17757">
    <property type="entry name" value="UvrB_inter"/>
    <property type="match status" value="1"/>
</dbReference>